<comment type="similarity">
    <text evidence="2">Belongs to the oxygen-dependent FAD-linked oxidoreductase family.</text>
</comment>
<dbReference type="AlphaFoldDB" id="A0A7Y6IBD6"/>
<evidence type="ECO:0000256" key="1">
    <source>
        <dbReference type="ARBA" id="ARBA00001974"/>
    </source>
</evidence>
<keyword evidence="4" id="KW-0274">FAD</keyword>
<accession>A0A7Y6IBD6</accession>
<evidence type="ECO:0000256" key="4">
    <source>
        <dbReference type="ARBA" id="ARBA00022827"/>
    </source>
</evidence>
<name>A0A7Y6IBD6_9ACTN</name>
<comment type="caution">
    <text evidence="8">The sequence shown here is derived from an EMBL/GenBank/DDBJ whole genome shotgun (WGS) entry which is preliminary data.</text>
</comment>
<dbReference type="InterPro" id="IPR006094">
    <property type="entry name" value="Oxid_FAD_bind_N"/>
</dbReference>
<dbReference type="Pfam" id="PF08031">
    <property type="entry name" value="BBE"/>
    <property type="match status" value="1"/>
</dbReference>
<dbReference type="GO" id="GO:0016491">
    <property type="term" value="F:oxidoreductase activity"/>
    <property type="evidence" value="ECO:0007669"/>
    <property type="project" value="UniProtKB-KW"/>
</dbReference>
<dbReference type="GO" id="GO:0071949">
    <property type="term" value="F:FAD binding"/>
    <property type="evidence" value="ECO:0007669"/>
    <property type="project" value="InterPro"/>
</dbReference>
<dbReference type="InterPro" id="IPR012951">
    <property type="entry name" value="BBE"/>
</dbReference>
<feature type="region of interest" description="Disordered" evidence="6">
    <location>
        <begin position="33"/>
        <end position="56"/>
    </location>
</feature>
<keyword evidence="5" id="KW-0560">Oxidoreductase</keyword>
<dbReference type="Gene3D" id="3.30.465.10">
    <property type="match status" value="1"/>
</dbReference>
<dbReference type="PANTHER" id="PTHR42973:SF39">
    <property type="entry name" value="FAD-BINDING PCMH-TYPE DOMAIN-CONTAINING PROTEIN"/>
    <property type="match status" value="1"/>
</dbReference>
<evidence type="ECO:0000256" key="3">
    <source>
        <dbReference type="ARBA" id="ARBA00022630"/>
    </source>
</evidence>
<dbReference type="Gene3D" id="3.40.462.20">
    <property type="match status" value="1"/>
</dbReference>
<organism evidence="8 9">
    <name type="scientific">Nonomuraea montanisoli</name>
    <dbReference type="NCBI Taxonomy" id="2741721"/>
    <lineage>
        <taxon>Bacteria</taxon>
        <taxon>Bacillati</taxon>
        <taxon>Actinomycetota</taxon>
        <taxon>Actinomycetes</taxon>
        <taxon>Streptosporangiales</taxon>
        <taxon>Streptosporangiaceae</taxon>
        <taxon>Nonomuraea</taxon>
    </lineage>
</organism>
<reference evidence="8 9" key="1">
    <citation type="submission" date="2020-06" db="EMBL/GenBank/DDBJ databases">
        <title>Nonomuraea sp. SMC257, a novel actinomycete isolated from soil.</title>
        <authorList>
            <person name="Chanama M."/>
        </authorList>
    </citation>
    <scope>NUCLEOTIDE SEQUENCE [LARGE SCALE GENOMIC DNA]</scope>
    <source>
        <strain evidence="8 9">SMC257</strain>
    </source>
</reference>
<dbReference type="InterPro" id="IPR016169">
    <property type="entry name" value="FAD-bd_PCMH_sub2"/>
</dbReference>
<evidence type="ECO:0000256" key="5">
    <source>
        <dbReference type="ARBA" id="ARBA00023002"/>
    </source>
</evidence>
<evidence type="ECO:0000256" key="2">
    <source>
        <dbReference type="ARBA" id="ARBA00005466"/>
    </source>
</evidence>
<keyword evidence="3" id="KW-0285">Flavoprotein</keyword>
<dbReference type="InterPro" id="IPR016166">
    <property type="entry name" value="FAD-bd_PCMH"/>
</dbReference>
<dbReference type="Proteomes" id="UP000586042">
    <property type="component" value="Unassembled WGS sequence"/>
</dbReference>
<keyword evidence="9" id="KW-1185">Reference proteome</keyword>
<evidence type="ECO:0000259" key="7">
    <source>
        <dbReference type="PROSITE" id="PS51387"/>
    </source>
</evidence>
<dbReference type="PROSITE" id="PS51318">
    <property type="entry name" value="TAT"/>
    <property type="match status" value="1"/>
</dbReference>
<feature type="domain" description="FAD-binding PCMH-type" evidence="7">
    <location>
        <begin position="71"/>
        <end position="251"/>
    </location>
</feature>
<dbReference type="InterPro" id="IPR036318">
    <property type="entry name" value="FAD-bd_PCMH-like_sf"/>
</dbReference>
<protein>
    <submittedName>
        <fullName evidence="8">FAD-binding protein</fullName>
    </submittedName>
</protein>
<dbReference type="InterPro" id="IPR050416">
    <property type="entry name" value="FAD-linked_Oxidoreductase"/>
</dbReference>
<dbReference type="PROSITE" id="PS51387">
    <property type="entry name" value="FAD_PCMH"/>
    <property type="match status" value="1"/>
</dbReference>
<dbReference type="PANTHER" id="PTHR42973">
    <property type="entry name" value="BINDING OXIDOREDUCTASE, PUTATIVE (AFU_ORTHOLOGUE AFUA_1G17690)-RELATED"/>
    <property type="match status" value="1"/>
</dbReference>
<proteinExistence type="inferred from homology"/>
<sequence>MNMPDRRAVLAGLTAGAVGGLATGGVGGWAGPRSAAAATPAACPPSMPGDKVGRRDTRYPDLVARGSNRRFRASPDYIHLASSTDQVVAAVAEAVRAGKRIAVRSGGGCFADFVDNPDTEVIIDLAGMTGLRYDPARRAFAVEPGIQLGELYRRLFLGWGVTVPLGSCPEVGAGGHIMGGGHGAMSRLHGLGVDHLYAVEVVTVDAANEVRVTVATREPHNPHRDLLWAHTGGGGGNFGVVTRYWLRTPGAAGDDPRHLLPRPPARVLDFQLLWGWDRLDHESFTRLVRQHGGWHAANSAPGSPGTALHSALLLFGTKLGAVIVKGQVVGPQAERTLAGYVAALTAGMSAPHHLEQAYRPWLENQTSAGDSEETLGSRFVVKTGYLRDRFTDAQIQVLWEFLSARPEAGPQGALWLVSTGGKVNAVRPGDTAVAQRDCVLKAIFTASGSSAEEDAAHQQWVRDLYRKVYATTGGVPSHDARNGGCYINYPDPDLADPEQNTSSVPWHDLYYGTNYARLQRVKRTWDPRDHFRHALSVRPPD</sequence>
<comment type="cofactor">
    <cofactor evidence="1">
        <name>FAD</name>
        <dbReference type="ChEBI" id="CHEBI:57692"/>
    </cofactor>
</comment>
<gene>
    <name evidence="8" type="ORF">HTZ77_20625</name>
</gene>
<dbReference type="Pfam" id="PF01565">
    <property type="entry name" value="FAD_binding_4"/>
    <property type="match status" value="1"/>
</dbReference>
<dbReference type="RefSeq" id="WP_175591239.1">
    <property type="nucleotide sequence ID" value="NZ_JABWGN010000007.1"/>
</dbReference>
<evidence type="ECO:0000313" key="9">
    <source>
        <dbReference type="Proteomes" id="UP000586042"/>
    </source>
</evidence>
<evidence type="ECO:0000256" key="6">
    <source>
        <dbReference type="SAM" id="MobiDB-lite"/>
    </source>
</evidence>
<dbReference type="SUPFAM" id="SSF56176">
    <property type="entry name" value="FAD-binding/transporter-associated domain-like"/>
    <property type="match status" value="1"/>
</dbReference>
<dbReference type="EMBL" id="JABWGN010000007">
    <property type="protein sequence ID" value="NUW33819.1"/>
    <property type="molecule type" value="Genomic_DNA"/>
</dbReference>
<dbReference type="InterPro" id="IPR006311">
    <property type="entry name" value="TAT_signal"/>
</dbReference>
<evidence type="ECO:0000313" key="8">
    <source>
        <dbReference type="EMBL" id="NUW33819.1"/>
    </source>
</evidence>